<comment type="caution">
    <text evidence="2">The sequence shown here is derived from an EMBL/GenBank/DDBJ whole genome shotgun (WGS) entry which is preliminary data.</text>
</comment>
<dbReference type="EMBL" id="QEQK01000014">
    <property type="protein sequence ID" value="PWN55039.1"/>
    <property type="molecule type" value="Genomic_DNA"/>
</dbReference>
<dbReference type="InterPro" id="IPR010727">
    <property type="entry name" value="DUF1302"/>
</dbReference>
<evidence type="ECO:0000256" key="1">
    <source>
        <dbReference type="SAM" id="MobiDB-lite"/>
    </source>
</evidence>
<accession>A0A383XQY5</accession>
<feature type="region of interest" description="Disordered" evidence="1">
    <location>
        <begin position="1"/>
        <end position="48"/>
    </location>
</feature>
<feature type="compositionally biased region" description="Polar residues" evidence="1">
    <location>
        <begin position="668"/>
        <end position="680"/>
    </location>
</feature>
<dbReference type="OrthoDB" id="7000272at2"/>
<evidence type="ECO:0000313" key="2">
    <source>
        <dbReference type="EMBL" id="PWN55039.1"/>
    </source>
</evidence>
<dbReference type="AlphaFoldDB" id="A0A383XQY5"/>
<evidence type="ECO:0000313" key="3">
    <source>
        <dbReference type="Proteomes" id="UP000251800"/>
    </source>
</evidence>
<dbReference type="Proteomes" id="UP000251800">
    <property type="component" value="Unassembled WGS sequence"/>
</dbReference>
<keyword evidence="3" id="KW-1185">Reference proteome</keyword>
<name>A0A383XQY5_9GAMM</name>
<gene>
    <name evidence="2" type="ORF">DEH80_14275</name>
</gene>
<organism evidence="2 3">
    <name type="scientific">Abyssibacter profundi</name>
    <dbReference type="NCBI Taxonomy" id="2182787"/>
    <lineage>
        <taxon>Bacteria</taxon>
        <taxon>Pseudomonadati</taxon>
        <taxon>Pseudomonadota</taxon>
        <taxon>Gammaproteobacteria</taxon>
        <taxon>Chromatiales</taxon>
        <taxon>Oceanococcaceae</taxon>
        <taxon>Abyssibacter</taxon>
    </lineage>
</organism>
<sequence length="705" mass="76283">MLRRTAQQAGRPGQWRDTPPFASSRPRPCVGHHNRLQRPRRETTSMKMHSRSLLRLAAVGAATVPFHASAATLNLGGMEAQIDTTLSAGVAFRMQDPNEALIGITNGGTSRSANGDDGNYGYEKGDLVSAAAKITVDMDLAFSRNWGIFTRGSAFYNPEASDAGSIEDRLNANGGAGVSRARGEAELGERGHERLDHNADLLDAFLYGSFSLGRQYITMTLGNQVVSWGESTFIRNGINILNPIDVSKIRLPGSEIKEALTPIPMLSLQTSLTDNLSMDVVWQFDWEQVEIDPRGNFFSTNDVASDDGQRIFLSYGRRLDNNTRPLTGFMGEGDAHAWVPREGNRAPDDETSQAGIAFRYFAENLNSTEFGFYYVNYHSRTPNISLIRGARVPNDGNPTPRNAATNVANMPGGPFEAPLCSTPGSDPTSCRASYFIEYDEDISLWGLSMNTNGPFGTAVQGEISYRPNAPVQYSGGDLVPAALTDGMLLGTYNPGDYIQGYNEIETWQVQTTITKAFGPSFGASQWIVLGEVGYTRQDLDDSPYSAAGAALPTCDNNPILIIAIANGSCQEAIAGGEGFQTESSWGYRLVTRLDYSNVFASVNMSPRLVFFHDVNGISSTFTEGNQIVSAGIGFSYLQRWQADIAYTVFTGGETYSGTDPYAPGETTPIGTTATGDPNTQSASFATRANDSADRDFLGLSISYAF</sequence>
<reference evidence="2 3" key="1">
    <citation type="submission" date="2018-05" db="EMBL/GenBank/DDBJ databases">
        <title>Abyssibacter profundi OUC007T gen. nov., sp. nov, a marine bacterium isolated from seawater of the Mariana Trench.</title>
        <authorList>
            <person name="Zhou S."/>
        </authorList>
    </citation>
    <scope>NUCLEOTIDE SEQUENCE [LARGE SCALE GENOMIC DNA]</scope>
    <source>
        <strain evidence="2 3">OUC007</strain>
    </source>
</reference>
<protein>
    <submittedName>
        <fullName evidence="2">DUF1302 domain-containing protein</fullName>
    </submittedName>
</protein>
<feature type="region of interest" description="Disordered" evidence="1">
    <location>
        <begin position="657"/>
        <end position="680"/>
    </location>
</feature>
<dbReference type="Pfam" id="PF06980">
    <property type="entry name" value="DUF1302"/>
    <property type="match status" value="1"/>
</dbReference>
<proteinExistence type="predicted"/>